<dbReference type="Gene3D" id="3.30.1240.10">
    <property type="match status" value="1"/>
</dbReference>
<protein>
    <submittedName>
        <fullName evidence="1">Cof subfamily protein (Haloacid dehalogenase superfamily)</fullName>
    </submittedName>
</protein>
<comment type="caution">
    <text evidence="1">The sequence shown here is derived from an EMBL/GenBank/DDBJ whole genome shotgun (WGS) entry which is preliminary data.</text>
</comment>
<dbReference type="InterPro" id="IPR023214">
    <property type="entry name" value="HAD_sf"/>
</dbReference>
<dbReference type="SFLD" id="SFLDS00003">
    <property type="entry name" value="Haloacid_Dehalogenase"/>
    <property type="match status" value="1"/>
</dbReference>
<evidence type="ECO:0000313" key="2">
    <source>
        <dbReference type="Proteomes" id="UP001235840"/>
    </source>
</evidence>
<sequence length="267" mass="30196">MTKKPYLIAVDLDGTLLTDNKTISTRTKQSLHQAVKQGHKVVISTGRPFRSSEMYYKELGLDTPIVNFNGALVHHPLHPEWGVFHSPLEANIAKQIIQTAGEFGVQNIMVEVMDDVYLKEHDEVLLQSFFDPTIEITLLSDSFHKDPTSVLIHPYEHNVDKLREFLDQHHAEVVEHRKWGAPWNVIEIIRKGLSKAVGLERVCHSFDIPAERVIAFGDEDNDFEMIQFAGVGVAMGNAIADLKERANEITLTNEEDGIAHFLEKNLL</sequence>
<reference evidence="1 2" key="1">
    <citation type="submission" date="2023-07" db="EMBL/GenBank/DDBJ databases">
        <title>Genomic Encyclopedia of Type Strains, Phase IV (KMG-IV): sequencing the most valuable type-strain genomes for metagenomic binning, comparative biology and taxonomic classification.</title>
        <authorList>
            <person name="Goeker M."/>
        </authorList>
    </citation>
    <scope>NUCLEOTIDE SEQUENCE [LARGE SCALE GENOMIC DNA]</scope>
    <source>
        <strain evidence="1 2">DSM 12751</strain>
    </source>
</reference>
<dbReference type="RefSeq" id="WP_307389434.1">
    <property type="nucleotide sequence ID" value="NZ_BAAADK010000009.1"/>
</dbReference>
<dbReference type="EMBL" id="JAUSTY010000001">
    <property type="protein sequence ID" value="MDQ0164192.1"/>
    <property type="molecule type" value="Genomic_DNA"/>
</dbReference>
<dbReference type="Proteomes" id="UP001235840">
    <property type="component" value="Unassembled WGS sequence"/>
</dbReference>
<name>A0ABT9VTL2_9BACI</name>
<dbReference type="NCBIfam" id="TIGR00099">
    <property type="entry name" value="Cof-subfamily"/>
    <property type="match status" value="1"/>
</dbReference>
<gene>
    <name evidence="1" type="ORF">J2S11_000091</name>
</gene>
<dbReference type="InterPro" id="IPR036412">
    <property type="entry name" value="HAD-like_sf"/>
</dbReference>
<dbReference type="Gene3D" id="3.40.50.1000">
    <property type="entry name" value="HAD superfamily/HAD-like"/>
    <property type="match status" value="1"/>
</dbReference>
<dbReference type="NCBIfam" id="TIGR01484">
    <property type="entry name" value="HAD-SF-IIB"/>
    <property type="match status" value="1"/>
</dbReference>
<dbReference type="SUPFAM" id="SSF56784">
    <property type="entry name" value="HAD-like"/>
    <property type="match status" value="1"/>
</dbReference>
<dbReference type="InterPro" id="IPR000150">
    <property type="entry name" value="Cof"/>
</dbReference>
<dbReference type="PANTHER" id="PTHR10000">
    <property type="entry name" value="PHOSPHOSERINE PHOSPHATASE"/>
    <property type="match status" value="1"/>
</dbReference>
<accession>A0ABT9VTL2</accession>
<keyword evidence="2" id="KW-1185">Reference proteome</keyword>
<dbReference type="CDD" id="cd07516">
    <property type="entry name" value="HAD_Pase"/>
    <property type="match status" value="1"/>
</dbReference>
<organism evidence="1 2">
    <name type="scientific">Caldalkalibacillus horti</name>
    <dbReference type="NCBI Taxonomy" id="77523"/>
    <lineage>
        <taxon>Bacteria</taxon>
        <taxon>Bacillati</taxon>
        <taxon>Bacillota</taxon>
        <taxon>Bacilli</taxon>
        <taxon>Bacillales</taxon>
        <taxon>Bacillaceae</taxon>
        <taxon>Caldalkalibacillus</taxon>
    </lineage>
</organism>
<dbReference type="SFLD" id="SFLDG01140">
    <property type="entry name" value="C2.B:_Phosphomannomutase_and_P"/>
    <property type="match status" value="1"/>
</dbReference>
<dbReference type="PANTHER" id="PTHR10000:SF23">
    <property type="entry name" value="5-AMINO-6-(5-PHOSPHO-D-RIBITYLAMINO)URACIL PHOSPHATASE YITU"/>
    <property type="match status" value="1"/>
</dbReference>
<proteinExistence type="predicted"/>
<evidence type="ECO:0000313" key="1">
    <source>
        <dbReference type="EMBL" id="MDQ0164192.1"/>
    </source>
</evidence>
<dbReference type="InterPro" id="IPR006379">
    <property type="entry name" value="HAD-SF_hydro_IIB"/>
</dbReference>
<dbReference type="PROSITE" id="PS01228">
    <property type="entry name" value="COF_1"/>
    <property type="match status" value="1"/>
</dbReference>
<dbReference type="Pfam" id="PF08282">
    <property type="entry name" value="Hydrolase_3"/>
    <property type="match status" value="1"/>
</dbReference>